<dbReference type="CDD" id="cd09917">
    <property type="entry name" value="F-box_SF"/>
    <property type="match status" value="1"/>
</dbReference>
<dbReference type="OrthoDB" id="2823912at2759"/>
<organism evidence="2 3">
    <name type="scientific">Hypsizygus marmoreus</name>
    <name type="common">White beech mushroom</name>
    <name type="synonym">Agaricus marmoreus</name>
    <dbReference type="NCBI Taxonomy" id="39966"/>
    <lineage>
        <taxon>Eukaryota</taxon>
        <taxon>Fungi</taxon>
        <taxon>Dikarya</taxon>
        <taxon>Basidiomycota</taxon>
        <taxon>Agaricomycotina</taxon>
        <taxon>Agaricomycetes</taxon>
        <taxon>Agaricomycetidae</taxon>
        <taxon>Agaricales</taxon>
        <taxon>Tricholomatineae</taxon>
        <taxon>Lyophyllaceae</taxon>
        <taxon>Hypsizygus</taxon>
    </lineage>
</organism>
<dbReference type="EMBL" id="LUEZ02000143">
    <property type="protein sequence ID" value="RDB15675.1"/>
    <property type="molecule type" value="Genomic_DNA"/>
</dbReference>
<dbReference type="AlphaFoldDB" id="A0A369J5I3"/>
<protein>
    <recommendedName>
        <fullName evidence="1">F-box domain-containing protein</fullName>
    </recommendedName>
</protein>
<dbReference type="Pfam" id="PF12937">
    <property type="entry name" value="F-box-like"/>
    <property type="match status" value="1"/>
</dbReference>
<evidence type="ECO:0000313" key="2">
    <source>
        <dbReference type="EMBL" id="RDB15675.1"/>
    </source>
</evidence>
<dbReference type="InParanoid" id="A0A369J5I3"/>
<dbReference type="PROSITE" id="PS50181">
    <property type="entry name" value="FBOX"/>
    <property type="match status" value="1"/>
</dbReference>
<sequence length="770" mass="87796">MLLDSHEVPLTRNAPSIEERHPDTAQEKMGSYEVFPLSGVNHDNFCSVTGCTERIEEQGMFLGKPYNTVTAVIMKQERRRLTGRRKMFDLSMYLSLPSELIFEIFGHLHPLDVYHLSHTSKALRAMVITRNASSLWNTVFERHPSVPPPPPEISKPAWAALLFGPAICDECGKRGAVIDFAFRRHFCSSCMDMNYIYQHPHDDESLYEENDIVWDLIPKSYRKSGNHFGGYEEMRLGDIGRYLRRDVLFMEKALQSFRGEIAMGNPGAEAVFENFQITRKAQVASVLKHAEECSLWANGFDEWAYQSYLADQEHIHHRIMNRVIARGYSHQDIDMSDFWDLIFNRLHVDRVTRRVWRNISPTVFEFIHESMEKKRERLAEQRRSIIKATFTKYENSLPPKERLTLPHYDNLLTSDAFSILVESPPRLWRDLVAVSGLVAHWRTQKMRDLLNTVPAAGDLDLNDVESMARKLAFANSVFTRSNCDNTIGSCSLECDPPAGDFTRCNTKNGRCFFGWEDVSVYAKCHMLVSAGGRRLLFSDVGSSAATELVQFLGLDPLATSASDMDDLGARMICGNCAAEEHWSVCGCEVLTWRECVSHMVQMESDETHSTSSWHMLTPVATASVCYKEPMYPNPSDKSWACNHCNMHLAASAKRSQALKHVRNDHSIAHPIEGIDFFHHQGPGSEHTTRQPVILALEPRAEFRCEHCKKTRFRLFAKGAMEQHLLNRHGITNPVFEEDFIKIKLILRSSRSRMTEDALASGKVDKLESAL</sequence>
<evidence type="ECO:0000313" key="3">
    <source>
        <dbReference type="Proteomes" id="UP000076154"/>
    </source>
</evidence>
<accession>A0A369J5I3</accession>
<keyword evidence="3" id="KW-1185">Reference proteome</keyword>
<dbReference type="Gene3D" id="1.20.1280.50">
    <property type="match status" value="1"/>
</dbReference>
<proteinExistence type="predicted"/>
<name>A0A369J5I3_HYPMA</name>
<dbReference type="InterPro" id="IPR036047">
    <property type="entry name" value="F-box-like_dom_sf"/>
</dbReference>
<reference evidence="2" key="1">
    <citation type="submission" date="2018-04" db="EMBL/GenBank/DDBJ databases">
        <title>Whole genome sequencing of Hypsizygus marmoreus.</title>
        <authorList>
            <person name="Choi I.-G."/>
            <person name="Min B."/>
            <person name="Kim J.-G."/>
            <person name="Kim S."/>
            <person name="Oh Y.-L."/>
            <person name="Kong W.-S."/>
            <person name="Park H."/>
            <person name="Jeong J."/>
            <person name="Song E.-S."/>
        </authorList>
    </citation>
    <scope>NUCLEOTIDE SEQUENCE [LARGE SCALE GENOMIC DNA]</scope>
    <source>
        <strain evidence="2">51987-8</strain>
    </source>
</reference>
<gene>
    <name evidence="2" type="ORF">Hypma_003937</name>
</gene>
<dbReference type="InterPro" id="IPR001810">
    <property type="entry name" value="F-box_dom"/>
</dbReference>
<dbReference type="SUPFAM" id="SSF81383">
    <property type="entry name" value="F-box domain"/>
    <property type="match status" value="1"/>
</dbReference>
<dbReference type="Proteomes" id="UP000076154">
    <property type="component" value="Unassembled WGS sequence"/>
</dbReference>
<dbReference type="STRING" id="39966.A0A369J5I3"/>
<feature type="domain" description="F-box" evidence="1">
    <location>
        <begin position="90"/>
        <end position="139"/>
    </location>
</feature>
<comment type="caution">
    <text evidence="2">The sequence shown here is derived from an EMBL/GenBank/DDBJ whole genome shotgun (WGS) entry which is preliminary data.</text>
</comment>
<evidence type="ECO:0000259" key="1">
    <source>
        <dbReference type="PROSITE" id="PS50181"/>
    </source>
</evidence>